<sequence length="226" mass="25602">MSSCRVMDDDKLAACLANVHATHRSERSNTDNYPPVYCDVARLLTVSRNTRVGVYLLVEEIQDEGMQATLLIIIWNGRSEARKRLLADVTNLEQMTVTISELSRWIADAFPAISLQLLRVAKQSARLPSEPGQNYRSSLSNSQQKTPNKLLGPELQYPKKTWQTMNSVNCFRQLLLRLLERGVVQAIICECHSLCNTKSRLMAKQLPVELRYQPDANYGSAELFCD</sequence>
<reference evidence="3" key="1">
    <citation type="submission" date="2017-02" db="UniProtKB">
        <authorList>
            <consortium name="WormBaseParasite"/>
        </authorList>
    </citation>
    <scope>IDENTIFICATION</scope>
</reference>
<evidence type="ECO:0000256" key="1">
    <source>
        <dbReference type="SAM" id="MobiDB-lite"/>
    </source>
</evidence>
<organism evidence="2 3">
    <name type="scientific">Ascaris lumbricoides</name>
    <name type="common">Giant roundworm</name>
    <dbReference type="NCBI Taxonomy" id="6252"/>
    <lineage>
        <taxon>Eukaryota</taxon>
        <taxon>Metazoa</taxon>
        <taxon>Ecdysozoa</taxon>
        <taxon>Nematoda</taxon>
        <taxon>Chromadorea</taxon>
        <taxon>Rhabditida</taxon>
        <taxon>Spirurina</taxon>
        <taxon>Ascaridomorpha</taxon>
        <taxon>Ascaridoidea</taxon>
        <taxon>Ascarididae</taxon>
        <taxon>Ascaris</taxon>
    </lineage>
</organism>
<feature type="compositionally biased region" description="Polar residues" evidence="1">
    <location>
        <begin position="131"/>
        <end position="147"/>
    </location>
</feature>
<dbReference type="Proteomes" id="UP000036681">
    <property type="component" value="Unplaced"/>
</dbReference>
<evidence type="ECO:0000313" key="2">
    <source>
        <dbReference type="Proteomes" id="UP000036681"/>
    </source>
</evidence>
<feature type="region of interest" description="Disordered" evidence="1">
    <location>
        <begin position="128"/>
        <end position="149"/>
    </location>
</feature>
<accession>A0A0M3HWH5</accession>
<keyword evidence="2" id="KW-1185">Reference proteome</keyword>
<evidence type="ECO:0000313" key="3">
    <source>
        <dbReference type="WBParaSite" id="ALUE_0000749301-mRNA-1"/>
    </source>
</evidence>
<proteinExistence type="predicted"/>
<dbReference type="WBParaSite" id="ALUE_0000749301-mRNA-1">
    <property type="protein sequence ID" value="ALUE_0000749301-mRNA-1"/>
    <property type="gene ID" value="ALUE_0000749301"/>
</dbReference>
<dbReference type="AlphaFoldDB" id="A0A0M3HWH5"/>
<name>A0A0M3HWH5_ASCLU</name>
<protein>
    <submittedName>
        <fullName evidence="3">Resolvase</fullName>
    </submittedName>
</protein>